<organism evidence="16 17">
    <name type="scientific">Herbiconiux flava</name>
    <dbReference type="NCBI Taxonomy" id="881268"/>
    <lineage>
        <taxon>Bacteria</taxon>
        <taxon>Bacillati</taxon>
        <taxon>Actinomycetota</taxon>
        <taxon>Actinomycetes</taxon>
        <taxon>Micrococcales</taxon>
        <taxon>Microbacteriaceae</taxon>
        <taxon>Herbiconiux</taxon>
    </lineage>
</organism>
<dbReference type="PANTHER" id="PTHR43003">
    <property type="entry name" value="DNA-3-METHYLADENINE GLYCOSYLASE"/>
    <property type="match status" value="1"/>
</dbReference>
<keyword evidence="5" id="KW-0808">Transferase</keyword>
<reference evidence="16 17" key="1">
    <citation type="submission" date="2020-07" db="EMBL/GenBank/DDBJ databases">
        <title>Sequencing the genomes of 1000 actinobacteria strains.</title>
        <authorList>
            <person name="Klenk H.-P."/>
        </authorList>
    </citation>
    <scope>NUCLEOTIDE SEQUENCE [LARGE SCALE GENOMIC DNA]</scope>
    <source>
        <strain evidence="16 17">DSM 26474</strain>
    </source>
</reference>
<keyword evidence="10" id="KW-0238">DNA-binding</keyword>
<evidence type="ECO:0000256" key="11">
    <source>
        <dbReference type="ARBA" id="ARBA00023159"/>
    </source>
</evidence>
<dbReference type="GO" id="GO:0006307">
    <property type="term" value="P:DNA alkylation repair"/>
    <property type="evidence" value="ECO:0007669"/>
    <property type="project" value="TreeGrafter"/>
</dbReference>
<dbReference type="AlphaFoldDB" id="A0A852SQV9"/>
<evidence type="ECO:0000256" key="2">
    <source>
        <dbReference type="ARBA" id="ARBA00001947"/>
    </source>
</evidence>
<dbReference type="PANTHER" id="PTHR43003:SF13">
    <property type="entry name" value="DNA-3-METHYLADENINE GLYCOSYLASE 2"/>
    <property type="match status" value="1"/>
</dbReference>
<feature type="region of interest" description="Disordered" evidence="14">
    <location>
        <begin position="508"/>
        <end position="550"/>
    </location>
</feature>
<dbReference type="InterPro" id="IPR037046">
    <property type="entry name" value="AlkA_N_sf"/>
</dbReference>
<dbReference type="EMBL" id="JACCBM010000001">
    <property type="protein sequence ID" value="NYD71100.1"/>
    <property type="molecule type" value="Genomic_DNA"/>
</dbReference>
<keyword evidence="12" id="KW-0804">Transcription</keyword>
<evidence type="ECO:0000256" key="12">
    <source>
        <dbReference type="ARBA" id="ARBA00023163"/>
    </source>
</evidence>
<evidence type="ECO:0000256" key="8">
    <source>
        <dbReference type="ARBA" id="ARBA00022833"/>
    </source>
</evidence>
<proteinExistence type="predicted"/>
<evidence type="ECO:0000256" key="1">
    <source>
        <dbReference type="ARBA" id="ARBA00000086"/>
    </source>
</evidence>
<dbReference type="SMART" id="SM01009">
    <property type="entry name" value="AlkA_N"/>
    <property type="match status" value="1"/>
</dbReference>
<evidence type="ECO:0000256" key="3">
    <source>
        <dbReference type="ARBA" id="ARBA00012000"/>
    </source>
</evidence>
<dbReference type="GO" id="GO:0008168">
    <property type="term" value="F:methyltransferase activity"/>
    <property type="evidence" value="ECO:0007669"/>
    <property type="project" value="UniProtKB-KW"/>
</dbReference>
<dbReference type="GO" id="GO:0043565">
    <property type="term" value="F:sequence-specific DNA binding"/>
    <property type="evidence" value="ECO:0007669"/>
    <property type="project" value="InterPro"/>
</dbReference>
<dbReference type="InterPro" id="IPR004026">
    <property type="entry name" value="Ada_DNA_repair_Zn-bd"/>
</dbReference>
<dbReference type="RefSeq" id="WP_179548122.1">
    <property type="nucleotide sequence ID" value="NZ_BSEW01000002.1"/>
</dbReference>
<evidence type="ECO:0000256" key="6">
    <source>
        <dbReference type="ARBA" id="ARBA00022723"/>
    </source>
</evidence>
<evidence type="ECO:0000256" key="13">
    <source>
        <dbReference type="ARBA" id="ARBA00023204"/>
    </source>
</evidence>
<keyword evidence="13" id="KW-0234">DNA repair</keyword>
<comment type="caution">
    <text evidence="16">The sequence shown here is derived from an EMBL/GenBank/DDBJ whole genome shotgun (WGS) entry which is preliminary data.</text>
</comment>
<dbReference type="GO" id="GO:0008725">
    <property type="term" value="F:DNA-3-methyladenine glycosylase activity"/>
    <property type="evidence" value="ECO:0007669"/>
    <property type="project" value="TreeGrafter"/>
</dbReference>
<dbReference type="GO" id="GO:0008270">
    <property type="term" value="F:zinc ion binding"/>
    <property type="evidence" value="ECO:0007669"/>
    <property type="project" value="InterPro"/>
</dbReference>
<dbReference type="CDD" id="cd00056">
    <property type="entry name" value="ENDO3c"/>
    <property type="match status" value="1"/>
</dbReference>
<keyword evidence="16" id="KW-0326">Glycosidase</keyword>
<dbReference type="Gene3D" id="3.30.310.20">
    <property type="entry name" value="DNA-3-methyladenine glycosylase AlkA, N-terminal domain"/>
    <property type="match status" value="1"/>
</dbReference>
<keyword evidence="8" id="KW-0862">Zinc</keyword>
<keyword evidence="4" id="KW-0489">Methyltransferase</keyword>
<dbReference type="Proteomes" id="UP000549913">
    <property type="component" value="Unassembled WGS sequence"/>
</dbReference>
<dbReference type="GO" id="GO:0032993">
    <property type="term" value="C:protein-DNA complex"/>
    <property type="evidence" value="ECO:0007669"/>
    <property type="project" value="TreeGrafter"/>
</dbReference>
<dbReference type="SMART" id="SM00342">
    <property type="entry name" value="HTH_ARAC"/>
    <property type="match status" value="1"/>
</dbReference>
<dbReference type="PROSITE" id="PS01124">
    <property type="entry name" value="HTH_ARAC_FAMILY_2"/>
    <property type="match status" value="1"/>
</dbReference>
<dbReference type="InterPro" id="IPR010316">
    <property type="entry name" value="AlkA_N"/>
</dbReference>
<evidence type="ECO:0000256" key="5">
    <source>
        <dbReference type="ARBA" id="ARBA00022679"/>
    </source>
</evidence>
<dbReference type="InterPro" id="IPR003265">
    <property type="entry name" value="HhH-GPD_domain"/>
</dbReference>
<dbReference type="SMART" id="SM00478">
    <property type="entry name" value="ENDO3c"/>
    <property type="match status" value="1"/>
</dbReference>
<evidence type="ECO:0000256" key="10">
    <source>
        <dbReference type="ARBA" id="ARBA00023125"/>
    </source>
</evidence>
<dbReference type="GO" id="GO:0043916">
    <property type="term" value="F:DNA-7-methylguanine glycosylase activity"/>
    <property type="evidence" value="ECO:0007669"/>
    <property type="project" value="TreeGrafter"/>
</dbReference>
<evidence type="ECO:0000259" key="15">
    <source>
        <dbReference type="PROSITE" id="PS01124"/>
    </source>
</evidence>
<feature type="domain" description="HTH araC/xylS-type" evidence="15">
    <location>
        <begin position="85"/>
        <end position="183"/>
    </location>
</feature>
<dbReference type="PROSITE" id="PS00041">
    <property type="entry name" value="HTH_ARAC_FAMILY_1"/>
    <property type="match status" value="1"/>
</dbReference>
<dbReference type="InterPro" id="IPR011257">
    <property type="entry name" value="DNA_glycosylase"/>
</dbReference>
<dbReference type="SUPFAM" id="SSF46689">
    <property type="entry name" value="Homeodomain-like"/>
    <property type="match status" value="1"/>
</dbReference>
<protein>
    <recommendedName>
        <fullName evidence="3">DNA-3-methyladenine glycosylase II</fullName>
        <ecNumber evidence="3">3.2.2.21</ecNumber>
    </recommendedName>
</protein>
<dbReference type="EC" id="3.2.2.21" evidence="3"/>
<dbReference type="InterPro" id="IPR018062">
    <property type="entry name" value="HTH_AraC-typ_CS"/>
</dbReference>
<sequence>MDFAERYRIISSRDPRFDGQFITAVRSTGIYCRPSCPARTPKEQNVTFYETSAAAHEAGYRACKRCLPEAVPGTPAWNLRDDLAGRSMRLISDGVVEREGVDGLARRLGYSTRHLARVLTEELGAGPLALSRAHRAQTARTLLTSTDLPMADIAFAAGFSSIRQFNDTVAEVFQLTPTSIRERQSRHDTAAPGSITLSLPYREPLDIGGLFVWLAVRAIPGVEHLGTDAEGTFDSYSRSLALPGGPAWFTVRRMPGGSSPRLLLDAHLTALGDLPVLVSRIRRLFDLDADPVAIDEALSAAAQAFGAEGGASAVAGRALAARVAATPGIRMPGAVDPAEMLFRAIVGQQITVVAARTLLHRLTLAAGSAFPAPPPGAAPDPSTPTLLFPTPAQIAEHAGAVLTGPRAKIATVVNTAELLASGALELSFGDDAAEQRRRLVALPGIGDWTAGYLAMRVLKNPDVLPTGDVALRTGARRLGFPDAPRALAAWATPFAPWRTYLSLHLWSASAPPPRPPEATPTRRTTATAATRTPTPTTRRKPPTIPTEETP</sequence>
<dbReference type="Pfam" id="PF06029">
    <property type="entry name" value="AlkA_N"/>
    <property type="match status" value="1"/>
</dbReference>
<accession>A0A852SQV9</accession>
<dbReference type="SUPFAM" id="SSF48150">
    <property type="entry name" value="DNA-glycosylase"/>
    <property type="match status" value="1"/>
</dbReference>
<dbReference type="GO" id="GO:0005737">
    <property type="term" value="C:cytoplasm"/>
    <property type="evidence" value="ECO:0007669"/>
    <property type="project" value="TreeGrafter"/>
</dbReference>
<dbReference type="GO" id="GO:0032259">
    <property type="term" value="P:methylation"/>
    <property type="evidence" value="ECO:0007669"/>
    <property type="project" value="UniProtKB-KW"/>
</dbReference>
<dbReference type="InterPro" id="IPR018060">
    <property type="entry name" value="HTH_AraC"/>
</dbReference>
<feature type="compositionally biased region" description="Low complexity" evidence="14">
    <location>
        <begin position="519"/>
        <end position="536"/>
    </location>
</feature>
<keyword evidence="16" id="KW-0378">Hydrolase</keyword>
<dbReference type="Pfam" id="PF12833">
    <property type="entry name" value="HTH_18"/>
    <property type="match status" value="1"/>
</dbReference>
<keyword evidence="7" id="KW-0227">DNA damage</keyword>
<name>A0A852SQV9_9MICO</name>
<evidence type="ECO:0000313" key="17">
    <source>
        <dbReference type="Proteomes" id="UP000549913"/>
    </source>
</evidence>
<dbReference type="InterPro" id="IPR035451">
    <property type="entry name" value="Ada-like_dom_sf"/>
</dbReference>
<dbReference type="Pfam" id="PF02805">
    <property type="entry name" value="Ada_Zn_binding"/>
    <property type="match status" value="1"/>
</dbReference>
<dbReference type="GO" id="GO:0003700">
    <property type="term" value="F:DNA-binding transcription factor activity"/>
    <property type="evidence" value="ECO:0007669"/>
    <property type="project" value="InterPro"/>
</dbReference>
<evidence type="ECO:0000256" key="14">
    <source>
        <dbReference type="SAM" id="MobiDB-lite"/>
    </source>
</evidence>
<dbReference type="InterPro" id="IPR009057">
    <property type="entry name" value="Homeodomain-like_sf"/>
</dbReference>
<comment type="catalytic activity">
    <reaction evidence="1">
        <text>Hydrolysis of alkylated DNA, releasing 3-methyladenine, 3-methylguanine, 7-methylguanine and 7-methyladenine.</text>
        <dbReference type="EC" id="3.2.2.21"/>
    </reaction>
</comment>
<gene>
    <name evidence="16" type="ORF">BJ984_002258</name>
</gene>
<dbReference type="Gene3D" id="1.10.10.60">
    <property type="entry name" value="Homeodomain-like"/>
    <property type="match status" value="1"/>
</dbReference>
<dbReference type="GO" id="GO:0032131">
    <property type="term" value="F:alkylated DNA binding"/>
    <property type="evidence" value="ECO:0007669"/>
    <property type="project" value="TreeGrafter"/>
</dbReference>
<comment type="cofactor">
    <cofactor evidence="2">
        <name>Zn(2+)</name>
        <dbReference type="ChEBI" id="CHEBI:29105"/>
    </cofactor>
</comment>
<evidence type="ECO:0000256" key="4">
    <source>
        <dbReference type="ARBA" id="ARBA00022603"/>
    </source>
</evidence>
<dbReference type="SUPFAM" id="SSF55945">
    <property type="entry name" value="TATA-box binding protein-like"/>
    <property type="match status" value="1"/>
</dbReference>
<keyword evidence="11" id="KW-0010">Activator</keyword>
<dbReference type="Gene3D" id="3.40.10.10">
    <property type="entry name" value="DNA Methylphosphotriester Repair Domain"/>
    <property type="match status" value="1"/>
</dbReference>
<dbReference type="InterPro" id="IPR051912">
    <property type="entry name" value="Alkylbase_DNA_Glycosylase/TA"/>
</dbReference>
<keyword evidence="6" id="KW-0479">Metal-binding</keyword>
<keyword evidence="9" id="KW-0805">Transcription regulation</keyword>
<evidence type="ECO:0000313" key="16">
    <source>
        <dbReference type="EMBL" id="NYD71100.1"/>
    </source>
</evidence>
<evidence type="ECO:0000256" key="7">
    <source>
        <dbReference type="ARBA" id="ARBA00022763"/>
    </source>
</evidence>
<dbReference type="FunFam" id="3.40.10.10:FF:000001">
    <property type="entry name" value="DNA-3-methyladenine glycosylase 2"/>
    <property type="match status" value="1"/>
</dbReference>
<evidence type="ECO:0000256" key="9">
    <source>
        <dbReference type="ARBA" id="ARBA00023015"/>
    </source>
</evidence>
<dbReference type="GO" id="GO:0006285">
    <property type="term" value="P:base-excision repair, AP site formation"/>
    <property type="evidence" value="ECO:0007669"/>
    <property type="project" value="TreeGrafter"/>
</dbReference>
<keyword evidence="17" id="KW-1185">Reference proteome</keyword>
<dbReference type="SUPFAM" id="SSF57884">
    <property type="entry name" value="Ada DNA repair protein, N-terminal domain (N-Ada 10)"/>
    <property type="match status" value="1"/>
</dbReference>
<dbReference type="Gene3D" id="1.10.340.30">
    <property type="entry name" value="Hypothetical protein, domain 2"/>
    <property type="match status" value="1"/>
</dbReference>